<evidence type="ECO:0000256" key="5">
    <source>
        <dbReference type="ARBA" id="ARBA00023212"/>
    </source>
</evidence>
<comment type="caution">
    <text evidence="6">The sequence shown here is derived from an EMBL/GenBank/DDBJ whole genome shotgun (WGS) entry which is preliminary data.</text>
</comment>
<dbReference type="EMBL" id="JAAIUW010000003">
    <property type="protein sequence ID" value="KAF7837002.1"/>
    <property type="molecule type" value="Genomic_DNA"/>
</dbReference>
<dbReference type="Pfam" id="PF05856">
    <property type="entry name" value="ARPC4"/>
    <property type="match status" value="1"/>
</dbReference>
<evidence type="ECO:0000256" key="2">
    <source>
        <dbReference type="ARBA" id="ARBA00005919"/>
    </source>
</evidence>
<evidence type="ECO:0000313" key="7">
    <source>
        <dbReference type="Proteomes" id="UP000634136"/>
    </source>
</evidence>
<dbReference type="AlphaFoldDB" id="A0A835CFM1"/>
<dbReference type="InterPro" id="IPR034666">
    <property type="entry name" value="ARPC2/4"/>
</dbReference>
<comment type="similarity">
    <text evidence="2">Belongs to the ARPC4 family.</text>
</comment>
<dbReference type="GO" id="GO:0051015">
    <property type="term" value="F:actin filament binding"/>
    <property type="evidence" value="ECO:0007669"/>
    <property type="project" value="TreeGrafter"/>
</dbReference>
<dbReference type="CDD" id="cd06222">
    <property type="entry name" value="RNase_H_like"/>
    <property type="match status" value="1"/>
</dbReference>
<evidence type="ECO:0000256" key="3">
    <source>
        <dbReference type="ARBA" id="ARBA00022490"/>
    </source>
</evidence>
<keyword evidence="4" id="KW-0009">Actin-binding</keyword>
<evidence type="ECO:0000313" key="6">
    <source>
        <dbReference type="EMBL" id="KAF7837002.1"/>
    </source>
</evidence>
<comment type="subcellular location">
    <subcellularLocation>
        <location evidence="1">Cytoplasm</location>
        <location evidence="1">Cytoskeleton</location>
    </subcellularLocation>
</comment>
<keyword evidence="7" id="KW-1185">Reference proteome</keyword>
<evidence type="ECO:0000256" key="4">
    <source>
        <dbReference type="ARBA" id="ARBA00023203"/>
    </source>
</evidence>
<dbReference type="SUPFAM" id="SSF69645">
    <property type="entry name" value="Arp2/3 complex subunits"/>
    <property type="match status" value="1"/>
</dbReference>
<dbReference type="GO" id="GO:0005885">
    <property type="term" value="C:Arp2/3 protein complex"/>
    <property type="evidence" value="ECO:0007669"/>
    <property type="project" value="InterPro"/>
</dbReference>
<name>A0A835CFM1_9FABA</name>
<dbReference type="Proteomes" id="UP000634136">
    <property type="component" value="Unassembled WGS sequence"/>
</dbReference>
<proteinExistence type="inferred from homology"/>
<dbReference type="PANTHER" id="PTHR22629">
    <property type="entry name" value="ARP2/3 COMPLEX 20 KD SUBUNIT"/>
    <property type="match status" value="1"/>
</dbReference>
<reference evidence="6" key="1">
    <citation type="submission" date="2020-09" db="EMBL/GenBank/DDBJ databases">
        <title>Genome-Enabled Discovery of Anthraquinone Biosynthesis in Senna tora.</title>
        <authorList>
            <person name="Kang S.-H."/>
            <person name="Pandey R.P."/>
            <person name="Lee C.-M."/>
            <person name="Sim J.-S."/>
            <person name="Jeong J.-T."/>
            <person name="Choi B.-S."/>
            <person name="Jung M."/>
            <person name="Ginzburg D."/>
            <person name="Zhao K."/>
            <person name="Won S.Y."/>
            <person name="Oh T.-J."/>
            <person name="Yu Y."/>
            <person name="Kim N.-H."/>
            <person name="Lee O.R."/>
            <person name="Lee T.-H."/>
            <person name="Bashyal P."/>
            <person name="Kim T.-S."/>
            <person name="Lee W.-H."/>
            <person name="Kawkins C."/>
            <person name="Kim C.-K."/>
            <person name="Kim J.S."/>
            <person name="Ahn B.O."/>
            <person name="Rhee S.Y."/>
            <person name="Sohng J.K."/>
        </authorList>
    </citation>
    <scope>NUCLEOTIDE SEQUENCE</scope>
    <source>
        <tissue evidence="6">Leaf</tissue>
    </source>
</reference>
<accession>A0A835CFM1</accession>
<organism evidence="6 7">
    <name type="scientific">Senna tora</name>
    <dbReference type="NCBI Taxonomy" id="362788"/>
    <lineage>
        <taxon>Eukaryota</taxon>
        <taxon>Viridiplantae</taxon>
        <taxon>Streptophyta</taxon>
        <taxon>Embryophyta</taxon>
        <taxon>Tracheophyta</taxon>
        <taxon>Spermatophyta</taxon>
        <taxon>Magnoliopsida</taxon>
        <taxon>eudicotyledons</taxon>
        <taxon>Gunneridae</taxon>
        <taxon>Pentapetalae</taxon>
        <taxon>rosids</taxon>
        <taxon>fabids</taxon>
        <taxon>Fabales</taxon>
        <taxon>Fabaceae</taxon>
        <taxon>Caesalpinioideae</taxon>
        <taxon>Cassia clade</taxon>
        <taxon>Senna</taxon>
    </lineage>
</organism>
<protein>
    <submittedName>
        <fullName evidence="6">Actin-related protein 2/3 complex subunit 4</fullName>
    </submittedName>
</protein>
<dbReference type="InterPro" id="IPR044730">
    <property type="entry name" value="RNase_H-like_dom_plant"/>
</dbReference>
<sequence>MVKPPKSVKMIGWEPPDQDRVKCNVDGSFFDSTRSVACGGVARDASGNFMFSFCHHIGFHKVAIEYDFEVALELNVDLVHALREVNQAADYMAKLSHTLSKGLHVFNYHHVGLGSILVADLIGPLVPHLCAINKPTLAQLVERRTVVGAFQQLILRSLVRIRQASTLRLYLTCIRNTLEAAMCLQNFPCQEVERHNKPEVELKTSPELLLNPNYKALKSDPIKQTLGLYAPFPLLELI</sequence>
<gene>
    <name evidence="6" type="ORF">G2W53_005484</name>
</gene>
<dbReference type="OrthoDB" id="336240at2759"/>
<evidence type="ECO:0000256" key="1">
    <source>
        <dbReference type="ARBA" id="ARBA00004245"/>
    </source>
</evidence>
<dbReference type="Gene3D" id="3.30.1460.20">
    <property type="match status" value="1"/>
</dbReference>
<keyword evidence="5" id="KW-0206">Cytoskeleton</keyword>
<dbReference type="GO" id="GO:0030041">
    <property type="term" value="P:actin filament polymerization"/>
    <property type="evidence" value="ECO:0007669"/>
    <property type="project" value="InterPro"/>
</dbReference>
<keyword evidence="3" id="KW-0963">Cytoplasm</keyword>
<dbReference type="GO" id="GO:0034314">
    <property type="term" value="P:Arp2/3 complex-mediated actin nucleation"/>
    <property type="evidence" value="ECO:0007669"/>
    <property type="project" value="InterPro"/>
</dbReference>
<dbReference type="InterPro" id="IPR008384">
    <property type="entry name" value="ARPC4"/>
</dbReference>
<dbReference type="PANTHER" id="PTHR22629:SF0">
    <property type="entry name" value="ACTIN-RELATED PROTEIN 2_3 COMPLEX SUBUNIT 4"/>
    <property type="match status" value="1"/>
</dbReference>